<dbReference type="GO" id="GO:0008168">
    <property type="term" value="F:methyltransferase activity"/>
    <property type="evidence" value="ECO:0007669"/>
    <property type="project" value="UniProtKB-UniRule"/>
</dbReference>
<comment type="similarity">
    <text evidence="1 4">Belongs to the UPF0677 family.</text>
</comment>
<evidence type="ECO:0000256" key="1">
    <source>
        <dbReference type="ARBA" id="ARBA00008138"/>
    </source>
</evidence>
<evidence type="ECO:0000256" key="2">
    <source>
        <dbReference type="ARBA" id="ARBA00022603"/>
    </source>
</evidence>
<dbReference type="AlphaFoldDB" id="A0A3D8JUE6"/>
<sequence>MNEREPSRTAFAAATHRAIHQVVEQGKIFSDPLALSILGMSASDIQHDVESQPSRRGIRLFLAARSRFAESAARDAVEQRGVRQVVVLGAGLDTFSYRHPFPDHIRLFEIDHPATQSWKRKRLEQAGIAIPNSLTYAPIDFEKDSLQDGLTAAGFDTNERTFFMWLGVVPYLTENAIDLTLSVIADLPGGADLVFDYGEPPASLPPELATLHLERAARVAAIGEPFLSYFEPAQLHEKLRALGFSEIEDVLGRSLLTEFAEQKAADSSATANTTQSRSGGGHFLFAATNRQ</sequence>
<reference evidence="5 6" key="1">
    <citation type="submission" date="2018-08" db="EMBL/GenBank/DDBJ databases">
        <title>Paraburkholderia sp. DHOM06 isolated from forest soil.</title>
        <authorList>
            <person name="Gao Z.-H."/>
            <person name="Qiu L.-H."/>
        </authorList>
    </citation>
    <scope>NUCLEOTIDE SEQUENCE [LARGE SCALE GENOMIC DNA]</scope>
    <source>
        <strain evidence="5 6">DHOM06</strain>
    </source>
</reference>
<keyword evidence="2 4" id="KW-0489">Methyltransferase</keyword>
<organism evidence="5 6">
    <name type="scientific">Trinickia dinghuensis</name>
    <dbReference type="NCBI Taxonomy" id="2291023"/>
    <lineage>
        <taxon>Bacteria</taxon>
        <taxon>Pseudomonadati</taxon>
        <taxon>Pseudomonadota</taxon>
        <taxon>Betaproteobacteria</taxon>
        <taxon>Burkholderiales</taxon>
        <taxon>Burkholderiaceae</taxon>
        <taxon>Trinickia</taxon>
    </lineage>
</organism>
<dbReference type="PANTHER" id="PTHR43619">
    <property type="entry name" value="S-ADENOSYL-L-METHIONINE-DEPENDENT METHYLTRANSFERASE YKTD-RELATED"/>
    <property type="match status" value="1"/>
</dbReference>
<comment type="caution">
    <text evidence="5">The sequence shown here is derived from an EMBL/GenBank/DDBJ whole genome shotgun (WGS) entry which is preliminary data.</text>
</comment>
<comment type="function">
    <text evidence="4">Exhibits S-adenosyl-L-methionine-dependent methyltransferase activity.</text>
</comment>
<accession>A0A3D8JUE6</accession>
<dbReference type="Pfam" id="PF04072">
    <property type="entry name" value="LCM"/>
    <property type="match status" value="1"/>
</dbReference>
<dbReference type="PANTHER" id="PTHR43619:SF2">
    <property type="entry name" value="S-ADENOSYL-L-METHIONINE-DEPENDENT METHYLTRANSFERASES SUPERFAMILY PROTEIN"/>
    <property type="match status" value="1"/>
</dbReference>
<dbReference type="EMBL" id="QRGA01000015">
    <property type="protein sequence ID" value="RDU96266.1"/>
    <property type="molecule type" value="Genomic_DNA"/>
</dbReference>
<gene>
    <name evidence="5" type="ORF">DWV00_24480</name>
</gene>
<name>A0A3D8JUE6_9BURK</name>
<dbReference type="GO" id="GO:0032259">
    <property type="term" value="P:methylation"/>
    <property type="evidence" value="ECO:0007669"/>
    <property type="project" value="UniProtKB-KW"/>
</dbReference>
<dbReference type="Gene3D" id="3.40.50.150">
    <property type="entry name" value="Vaccinia Virus protein VP39"/>
    <property type="match status" value="1"/>
</dbReference>
<evidence type="ECO:0000256" key="3">
    <source>
        <dbReference type="ARBA" id="ARBA00022679"/>
    </source>
</evidence>
<dbReference type="InterPro" id="IPR011610">
    <property type="entry name" value="SAM_mthyl_Trfase_ML2640-like"/>
</dbReference>
<dbReference type="Proteomes" id="UP000256838">
    <property type="component" value="Unassembled WGS sequence"/>
</dbReference>
<protein>
    <recommendedName>
        <fullName evidence="4">S-adenosyl-L-methionine-dependent methyltransferase</fullName>
        <ecNumber evidence="4">2.1.1.-</ecNumber>
    </recommendedName>
</protein>
<dbReference type="OrthoDB" id="9806164at2"/>
<keyword evidence="3 5" id="KW-0808">Transferase</keyword>
<dbReference type="EC" id="2.1.1.-" evidence="4"/>
<proteinExistence type="inferred from homology"/>
<dbReference type="InterPro" id="IPR007213">
    <property type="entry name" value="Ppm1/Ppm2/Tcmp"/>
</dbReference>
<evidence type="ECO:0000256" key="4">
    <source>
        <dbReference type="RuleBase" id="RU362030"/>
    </source>
</evidence>
<dbReference type="RefSeq" id="WP_115536194.1">
    <property type="nucleotide sequence ID" value="NZ_QRGA01000015.1"/>
</dbReference>
<keyword evidence="6" id="KW-1185">Reference proteome</keyword>
<dbReference type="NCBIfam" id="TIGR00027">
    <property type="entry name" value="mthyl_TIGR00027"/>
    <property type="match status" value="1"/>
</dbReference>
<evidence type="ECO:0000313" key="6">
    <source>
        <dbReference type="Proteomes" id="UP000256838"/>
    </source>
</evidence>
<dbReference type="InterPro" id="IPR029063">
    <property type="entry name" value="SAM-dependent_MTases_sf"/>
</dbReference>
<dbReference type="SUPFAM" id="SSF53335">
    <property type="entry name" value="S-adenosyl-L-methionine-dependent methyltransferases"/>
    <property type="match status" value="1"/>
</dbReference>
<keyword evidence="4" id="KW-0949">S-adenosyl-L-methionine</keyword>
<evidence type="ECO:0000313" key="5">
    <source>
        <dbReference type="EMBL" id="RDU96266.1"/>
    </source>
</evidence>